<accession>A0A095T942</accession>
<dbReference type="InterPro" id="IPR029058">
    <property type="entry name" value="AB_hydrolase_fold"/>
</dbReference>
<feature type="domain" description="AB hydrolase-1" evidence="1">
    <location>
        <begin position="9"/>
        <end position="223"/>
    </location>
</feature>
<dbReference type="Pfam" id="PF12697">
    <property type="entry name" value="Abhydrolase_6"/>
    <property type="match status" value="1"/>
</dbReference>
<dbReference type="InterPro" id="IPR000073">
    <property type="entry name" value="AB_hydrolase_1"/>
</dbReference>
<gene>
    <name evidence="2" type="ORF">HA49_12475</name>
</gene>
<sequence length="234" mass="25852">MTFIQPLPVVLLPGFMLDETLWDDYLKNVATGRSYLRLPLSPGETLQDIAAGFADRLPERFVIVGFSLGGYVARTVAAQYGQRVAGMILIATSLRDDTPQQKQRKQEAVAATLGGSFQGLSPSAIKNSLHPDHAGDPQQVERIRAMGRTLGAQVFRTQSLLDRTDIPQADISCPVLVISARQDNLRLPEEATELAERFPQAESVVVEHSGHIIPLEQPEKLADITDHWLKKHRL</sequence>
<evidence type="ECO:0000313" key="3">
    <source>
        <dbReference type="Proteomes" id="UP000029577"/>
    </source>
</evidence>
<dbReference type="EMBL" id="JPKR02000003">
    <property type="protein sequence ID" value="KGD73014.1"/>
    <property type="molecule type" value="Genomic_DNA"/>
</dbReference>
<dbReference type="OrthoDB" id="2086224at2"/>
<protein>
    <recommendedName>
        <fullName evidence="1">AB hydrolase-1 domain-containing protein</fullName>
    </recommendedName>
</protein>
<comment type="caution">
    <text evidence="2">The sequence shown here is derived from an EMBL/GenBank/DDBJ whole genome shotgun (WGS) entry which is preliminary data.</text>
</comment>
<dbReference type="PANTHER" id="PTHR43798">
    <property type="entry name" value="MONOACYLGLYCEROL LIPASE"/>
    <property type="match status" value="1"/>
</dbReference>
<dbReference type="eggNOG" id="COG1073">
    <property type="taxonomic scope" value="Bacteria"/>
</dbReference>
<evidence type="ECO:0000313" key="2">
    <source>
        <dbReference type="EMBL" id="KGD73014.1"/>
    </source>
</evidence>
<dbReference type="STRING" id="642227.HA49_12475"/>
<organism evidence="2 3">
    <name type="scientific">Tatumella morbirosei</name>
    <dbReference type="NCBI Taxonomy" id="642227"/>
    <lineage>
        <taxon>Bacteria</taxon>
        <taxon>Pseudomonadati</taxon>
        <taxon>Pseudomonadota</taxon>
        <taxon>Gammaproteobacteria</taxon>
        <taxon>Enterobacterales</taxon>
        <taxon>Erwiniaceae</taxon>
        <taxon>Tatumella</taxon>
    </lineage>
</organism>
<proteinExistence type="predicted"/>
<name>A0A095T942_9GAMM</name>
<dbReference type="AlphaFoldDB" id="A0A095T942"/>
<dbReference type="SUPFAM" id="SSF53474">
    <property type="entry name" value="alpha/beta-Hydrolases"/>
    <property type="match status" value="1"/>
</dbReference>
<evidence type="ECO:0000259" key="1">
    <source>
        <dbReference type="Pfam" id="PF12697"/>
    </source>
</evidence>
<dbReference type="Gene3D" id="3.40.50.1820">
    <property type="entry name" value="alpha/beta hydrolase"/>
    <property type="match status" value="1"/>
</dbReference>
<dbReference type="RefSeq" id="WP_038020669.1">
    <property type="nucleotide sequence ID" value="NZ_JPKR02000003.1"/>
</dbReference>
<dbReference type="Proteomes" id="UP000029577">
    <property type="component" value="Unassembled WGS sequence"/>
</dbReference>
<dbReference type="InterPro" id="IPR050266">
    <property type="entry name" value="AB_hydrolase_sf"/>
</dbReference>
<reference evidence="2" key="1">
    <citation type="submission" date="2014-12" db="EMBL/GenBank/DDBJ databases">
        <title>The draft genome of the Tatumella morbirosei type strain, LMG23360T isolated from pineapple rot.</title>
        <authorList>
            <person name="Smits T.H."/>
            <person name="Palmer M."/>
            <person name="Venter S.N."/>
            <person name="Duffy B."/>
            <person name="Steenkamp E.T."/>
            <person name="Chan W.Y."/>
            <person name="Coutinho T.A."/>
            <person name="Coetzee M.P."/>
            <person name="De Maayer P."/>
        </authorList>
    </citation>
    <scope>NUCLEOTIDE SEQUENCE [LARGE SCALE GENOMIC DNA]</scope>
    <source>
        <strain evidence="2">LMG 23360</strain>
    </source>
</reference>
<keyword evidence="3" id="KW-1185">Reference proteome</keyword>